<dbReference type="OrthoDB" id="650247at2"/>
<evidence type="ECO:0000313" key="2">
    <source>
        <dbReference type="EMBL" id="AXY76211.1"/>
    </source>
</evidence>
<dbReference type="KEGG" id="pseg:D3H65_20435"/>
<feature type="signal peptide" evidence="1">
    <location>
        <begin position="1"/>
        <end position="26"/>
    </location>
</feature>
<evidence type="ECO:0000313" key="3">
    <source>
        <dbReference type="Proteomes" id="UP000263900"/>
    </source>
</evidence>
<proteinExistence type="predicted"/>
<feature type="chain" id="PRO_5017612787" description="Outer membrane lipoprotein carrier protein LolA" evidence="1">
    <location>
        <begin position="27"/>
        <end position="234"/>
    </location>
</feature>
<name>A0A3B7N1E6_9BACT</name>
<sequence length="234" mass="25711">MHTFIKALSILSICLLSALYCTSQEADALIKKVKDKLATVKDYQADGIMKTDVSFMKIPESKVVIYYKNPDKFKIKKQDGIAIVPKGGANVNLGGLFANDNYTAVPAGNGKVAGTDTRIVKLLPLDEKSDIVVATLYIDEKQSLVRKAIMTTRSNGTYEMEMSYGQFANWGLPDKVVFSFNTKDYKLPKGLAFDYDTGEKPAAAAAPGKDQKGKLEITYTNYTVNKGIADSFFK</sequence>
<reference evidence="2 3" key="1">
    <citation type="submission" date="2018-09" db="EMBL/GenBank/DDBJ databases">
        <title>Genome sequencing of strain 6GH32-13.</title>
        <authorList>
            <person name="Weon H.-Y."/>
            <person name="Heo J."/>
            <person name="Kwon S.-W."/>
        </authorList>
    </citation>
    <scope>NUCLEOTIDE SEQUENCE [LARGE SCALE GENOMIC DNA]</scope>
    <source>
        <strain evidence="2 3">5GH32-13</strain>
    </source>
</reference>
<dbReference type="Proteomes" id="UP000263900">
    <property type="component" value="Chromosome"/>
</dbReference>
<keyword evidence="1" id="KW-0732">Signal</keyword>
<dbReference type="RefSeq" id="WP_119052090.1">
    <property type="nucleotide sequence ID" value="NZ_CP032157.1"/>
</dbReference>
<organism evidence="2 3">
    <name type="scientific">Paraflavitalea soli</name>
    <dbReference type="NCBI Taxonomy" id="2315862"/>
    <lineage>
        <taxon>Bacteria</taxon>
        <taxon>Pseudomonadati</taxon>
        <taxon>Bacteroidota</taxon>
        <taxon>Chitinophagia</taxon>
        <taxon>Chitinophagales</taxon>
        <taxon>Chitinophagaceae</taxon>
        <taxon>Paraflavitalea</taxon>
    </lineage>
</organism>
<gene>
    <name evidence="2" type="ORF">D3H65_20435</name>
</gene>
<evidence type="ECO:0008006" key="4">
    <source>
        <dbReference type="Google" id="ProtNLM"/>
    </source>
</evidence>
<dbReference type="AlphaFoldDB" id="A0A3B7N1E6"/>
<accession>A0A3B7N1E6</accession>
<evidence type="ECO:0000256" key="1">
    <source>
        <dbReference type="SAM" id="SignalP"/>
    </source>
</evidence>
<dbReference type="Gene3D" id="2.50.20.10">
    <property type="entry name" value="Lipoprotein localisation LolA/LolB/LppX"/>
    <property type="match status" value="1"/>
</dbReference>
<protein>
    <recommendedName>
        <fullName evidence="4">Outer membrane lipoprotein carrier protein LolA</fullName>
    </recommendedName>
</protein>
<keyword evidence="3" id="KW-1185">Reference proteome</keyword>
<dbReference type="EMBL" id="CP032157">
    <property type="protein sequence ID" value="AXY76211.1"/>
    <property type="molecule type" value="Genomic_DNA"/>
</dbReference>